<dbReference type="EMBL" id="LAUU01000011">
    <property type="protein sequence ID" value="PTD30924.1"/>
    <property type="molecule type" value="Genomic_DNA"/>
</dbReference>
<dbReference type="RefSeq" id="WP_107670289.1">
    <property type="nucleotide sequence ID" value="NZ_LAUU01000011.1"/>
</dbReference>
<keyword evidence="2" id="KW-0449">Lipoprotein</keyword>
<sequence length="835" mass="94859">MKKLITMLSSFMMITTASLPIIACHVKEKKFDTNNSITNTHSTASLFAKEIILADQLKVNLNEIKNKNNNKSLSDLLKENNLTLENTDKSISNITTLNGLFDHYFVKDSYLSKDVLDSKIKLDNQTKKIKTPLFDEIFKLIGLGTSDIDKLSDDILKVLELTTNLNPMFLLSDFDSVNSTLKSFFQKVKPYLKDGLEKLSNTSIKFEDEVKAFQEKIDVNNKFKDLKVEDLDNAFYVSLSNAIGLSTVGSSYTPIKLKTSEASKSLKQASEALTKALNGPAKPKNGQEWNIVAYILQSLQFLQIKLSLFEEARDYTPNSYTNLFSASKKNEEFIKSIYNSKTIKEVNKDKQSSINIKYIFSFIKKAVDELKDETKKDGFELQKLLGILFLTSNKVEYSEDSSKDDSKEYYDNSKAHPSLTILADLAKQALNEKLKPLLALISKETTDDQIQKVVDTLIQQLYKWISFTLSSLLTGENNLNKCLTTLFAKGLPVIIESIQKNTKLLPPEIAAQLGFLPFLLIPLINKVLAVAFPILYSGGEKPAVNSFKDLYAGQVFLVNKVNEMFKVFRKTLIKILTEVKVDTKSIPFATIRGFLTTLENGYDKIFKNVKEFNLKGLLTTPLNKINETWWKDQPISKSLQEQSITDILDSLLNDLDVKGNEKIDQVKDSNINLTSLTEVAKLMDNYTYKVKDINTSGKIHLLEILKNNPEKTLEILGWTFDKNNPIGKDSLIYALLTKVFNVNLDKKDDKSQNAINQISKIISTVNKSIEIKTNWNSVEISFEFKDQKKNKFNQLLSETVIAKVKNKNNNSQSKYTFIYQRDKQDKFKFTKITKE</sequence>
<evidence type="ECO:0000256" key="1">
    <source>
        <dbReference type="SAM" id="SignalP"/>
    </source>
</evidence>
<evidence type="ECO:0000313" key="3">
    <source>
        <dbReference type="Proteomes" id="UP000241093"/>
    </source>
</evidence>
<keyword evidence="1" id="KW-0732">Signal</keyword>
<protein>
    <submittedName>
        <fullName evidence="2">Putative lipoprotein</fullName>
    </submittedName>
</protein>
<name>A0A2T4I8W4_9MOLU</name>
<dbReference type="AlphaFoldDB" id="A0A2T4I8W4"/>
<dbReference type="InterPro" id="IPR054816">
    <property type="entry name" value="Lipoprotein_mollicutes-type_CS"/>
</dbReference>
<dbReference type="NCBIfam" id="TIGR04547">
    <property type="entry name" value="Mollicu_LP"/>
    <property type="match status" value="1"/>
</dbReference>
<comment type="caution">
    <text evidence="2">The sequence shown here is derived from an EMBL/GenBank/DDBJ whole genome shotgun (WGS) entry which is preliminary data.</text>
</comment>
<proteinExistence type="predicted"/>
<accession>A0A2T4I8W4</accession>
<dbReference type="NCBIfam" id="NF038029">
    <property type="entry name" value="LP_plasma"/>
    <property type="match status" value="1"/>
</dbReference>
<reference evidence="2 3" key="1">
    <citation type="submission" date="2015-04" db="EMBL/GenBank/DDBJ databases">
        <title>Genome sequence of Mycoplasma leachii strain 06049.</title>
        <authorList>
            <person name="Sirand-Pugnet P."/>
            <person name="Breton M."/>
            <person name="Dordet-Frisoni E."/>
            <person name="Baranowski E."/>
            <person name="Barre A."/>
            <person name="Couture C."/>
            <person name="Dupuy V."/>
            <person name="Gaurivaud P."/>
            <person name="Jacob D."/>
            <person name="Lemaitre C."/>
            <person name="Manso-Silvan L."/>
            <person name="Nikolski M."/>
            <person name="Nouvel L.-X."/>
            <person name="Poumarat F."/>
            <person name="Tardy F."/>
            <person name="Thebault P."/>
            <person name="Theil S."/>
            <person name="Citti C."/>
            <person name="Thiaucourt F."/>
            <person name="Blanchard A."/>
        </authorList>
    </citation>
    <scope>NUCLEOTIDE SEQUENCE [LARGE SCALE GENOMIC DNA]</scope>
    <source>
        <strain evidence="2 3">06049</strain>
    </source>
</reference>
<feature type="chain" id="PRO_5015395410" evidence="1">
    <location>
        <begin position="24"/>
        <end position="835"/>
    </location>
</feature>
<dbReference type="InterPro" id="IPR030893">
    <property type="entry name" value="Mollicu_LP"/>
</dbReference>
<feature type="signal peptide" evidence="1">
    <location>
        <begin position="1"/>
        <end position="23"/>
    </location>
</feature>
<organism evidence="2 3">
    <name type="scientific">Mycoplasma leachii 06049</name>
    <dbReference type="NCBI Taxonomy" id="1188244"/>
    <lineage>
        <taxon>Bacteria</taxon>
        <taxon>Bacillati</taxon>
        <taxon>Mycoplasmatota</taxon>
        <taxon>Mollicutes</taxon>
        <taxon>Mycoplasmataceae</taxon>
        <taxon>Mycoplasma</taxon>
    </lineage>
</organism>
<dbReference type="Proteomes" id="UP000241093">
    <property type="component" value="Unassembled WGS sequence"/>
</dbReference>
<evidence type="ECO:0000313" key="2">
    <source>
        <dbReference type="EMBL" id="PTD30924.1"/>
    </source>
</evidence>
<gene>
    <name evidence="2" type="ORF">MLEAa_8700</name>
</gene>